<gene>
    <name evidence="1" type="ORF">ACFYKX_09490</name>
</gene>
<comment type="caution">
    <text evidence="1">The sequence shown here is derived from an EMBL/GenBank/DDBJ whole genome shotgun (WGS) entry which is preliminary data.</text>
</comment>
<evidence type="ECO:0000313" key="1">
    <source>
        <dbReference type="EMBL" id="MFE8700847.1"/>
    </source>
</evidence>
<dbReference type="EMBL" id="JBIACK010000003">
    <property type="protein sequence ID" value="MFE8700847.1"/>
    <property type="molecule type" value="Genomic_DNA"/>
</dbReference>
<keyword evidence="2" id="KW-1185">Reference proteome</keyword>
<organism evidence="1 2">
    <name type="scientific">Cytobacillus spartinae</name>
    <dbReference type="NCBI Taxonomy" id="3299023"/>
    <lineage>
        <taxon>Bacteria</taxon>
        <taxon>Bacillati</taxon>
        <taxon>Bacillota</taxon>
        <taxon>Bacilli</taxon>
        <taxon>Bacillales</taxon>
        <taxon>Bacillaceae</taxon>
        <taxon>Cytobacillus</taxon>
    </lineage>
</organism>
<evidence type="ECO:0000313" key="2">
    <source>
        <dbReference type="Proteomes" id="UP001601059"/>
    </source>
</evidence>
<dbReference type="Proteomes" id="UP001601059">
    <property type="component" value="Unassembled WGS sequence"/>
</dbReference>
<name>A0ABW6KDT2_9BACI</name>
<proteinExistence type="predicted"/>
<dbReference type="RefSeq" id="WP_389360414.1">
    <property type="nucleotide sequence ID" value="NZ_JBIACK010000003.1"/>
</dbReference>
<protein>
    <submittedName>
        <fullName evidence="1">Uncharacterized protein</fullName>
    </submittedName>
</protein>
<accession>A0ABW6KDT2</accession>
<reference evidence="1 2" key="1">
    <citation type="submission" date="2024-08" db="EMBL/GenBank/DDBJ databases">
        <title>Two novel Cytobacillus novel species.</title>
        <authorList>
            <person name="Liu G."/>
        </authorList>
    </citation>
    <scope>NUCLEOTIDE SEQUENCE [LARGE SCALE GENOMIC DNA]</scope>
    <source>
        <strain evidence="1 2">FJAT-54145</strain>
    </source>
</reference>
<sequence length="80" mass="9481">MPAFYNGFEYARTYSYDLDKLEVLDLVEQEIDYLQRNKMEIPTDIVLDGELTKYLPYDELEEGESFGEPFIMTVEIKVKK</sequence>